<dbReference type="AlphaFoldDB" id="A0AA41W6T5"/>
<proteinExistence type="predicted"/>
<name>A0AA41W6T5_9GAMM</name>
<keyword evidence="4" id="KW-0472">Membrane</keyword>
<feature type="transmembrane region" description="Helical" evidence="4">
    <location>
        <begin position="28"/>
        <end position="47"/>
    </location>
</feature>
<dbReference type="GO" id="GO:0052621">
    <property type="term" value="F:diguanylate cyclase activity"/>
    <property type="evidence" value="ECO:0007669"/>
    <property type="project" value="UniProtKB-EC"/>
</dbReference>
<dbReference type="PANTHER" id="PTHR45138:SF9">
    <property type="entry name" value="DIGUANYLATE CYCLASE DGCM-RELATED"/>
    <property type="match status" value="1"/>
</dbReference>
<dbReference type="PANTHER" id="PTHR45138">
    <property type="entry name" value="REGULATORY COMPONENTS OF SENSORY TRANSDUCTION SYSTEM"/>
    <property type="match status" value="1"/>
</dbReference>
<feature type="transmembrane region" description="Helical" evidence="4">
    <location>
        <begin position="82"/>
        <end position="99"/>
    </location>
</feature>
<feature type="domain" description="GGDEF" evidence="5">
    <location>
        <begin position="212"/>
        <end position="342"/>
    </location>
</feature>
<feature type="transmembrane region" description="Helical" evidence="4">
    <location>
        <begin position="150"/>
        <end position="172"/>
    </location>
</feature>
<feature type="transmembrane region" description="Helical" evidence="4">
    <location>
        <begin position="53"/>
        <end position="73"/>
    </location>
</feature>
<organism evidence="6 7">
    <name type="scientific">Echinimonas agarilytica</name>
    <dbReference type="NCBI Taxonomy" id="1215918"/>
    <lineage>
        <taxon>Bacteria</taxon>
        <taxon>Pseudomonadati</taxon>
        <taxon>Pseudomonadota</taxon>
        <taxon>Gammaproteobacteria</taxon>
        <taxon>Alteromonadales</taxon>
        <taxon>Echinimonadaceae</taxon>
        <taxon>Echinimonas</taxon>
    </lineage>
</organism>
<dbReference type="NCBIfam" id="TIGR00254">
    <property type="entry name" value="GGDEF"/>
    <property type="match status" value="1"/>
</dbReference>
<dbReference type="CDD" id="cd01949">
    <property type="entry name" value="GGDEF"/>
    <property type="match status" value="1"/>
</dbReference>
<evidence type="ECO:0000256" key="1">
    <source>
        <dbReference type="ARBA" id="ARBA00001946"/>
    </source>
</evidence>
<gene>
    <name evidence="6" type="ORF">NAF29_08780</name>
</gene>
<dbReference type="SMART" id="SM00267">
    <property type="entry name" value="GGDEF"/>
    <property type="match status" value="1"/>
</dbReference>
<evidence type="ECO:0000313" key="7">
    <source>
        <dbReference type="Proteomes" id="UP001165393"/>
    </source>
</evidence>
<dbReference type="InterPro" id="IPR050469">
    <property type="entry name" value="Diguanylate_Cyclase"/>
</dbReference>
<reference evidence="6 7" key="1">
    <citation type="journal article" date="2013" name="Antonie Van Leeuwenhoek">
        <title>Echinimonas agarilytica gen. nov., sp. nov., a new gammaproteobacterium isolated from the sea urchin Strongylocentrotus intermedius.</title>
        <authorList>
            <person name="Nedashkovskaya O.I."/>
            <person name="Stenkova A.M."/>
            <person name="Zhukova N.V."/>
            <person name="Van Trappen S."/>
            <person name="Lee J.S."/>
            <person name="Kim S.B."/>
        </authorList>
    </citation>
    <scope>NUCLEOTIDE SEQUENCE [LARGE SCALE GENOMIC DNA]</scope>
    <source>
        <strain evidence="6 7">KMM 6351</strain>
    </source>
</reference>
<dbReference type="InterPro" id="IPR029787">
    <property type="entry name" value="Nucleotide_cyclase"/>
</dbReference>
<dbReference type="RefSeq" id="WP_251261195.1">
    <property type="nucleotide sequence ID" value="NZ_JAMQGP010000003.1"/>
</dbReference>
<evidence type="ECO:0000256" key="2">
    <source>
        <dbReference type="ARBA" id="ARBA00012528"/>
    </source>
</evidence>
<dbReference type="EMBL" id="JAMQGP010000003">
    <property type="protein sequence ID" value="MCM2679757.1"/>
    <property type="molecule type" value="Genomic_DNA"/>
</dbReference>
<sequence>MIHQSDRNNLISMSDETPAGIAGPRISLMMHCVAIGPVISLTIYHVFFGKPGVGLALACVCAILLFAICLLLARPESKAHQLIDGLFMFISLPVLLWSLTQENMYGIHLIAPSIFAAFIVLPVRLSSVLMAIYTPVAIAVYWHLNGPEEGIRVLFGLMCVYFFGFGLSHILVSMHRDMAYSAYIDTLTGAYNRNRLFDQLKLHLQSVRRGQSTVTLVLLDLDHFKAVNDEYGHAVGDDVLSWFAQTLMSFTREEDLLFRYGGEEFLLIIPGQNSDDCENTITKIRSRMKDAETPYGLDITFSAGVCEAQAAKMDLDTWIECADQALYQAKRDGRNCVRSWAQSD</sequence>
<dbReference type="PROSITE" id="PS50887">
    <property type="entry name" value="GGDEF"/>
    <property type="match status" value="1"/>
</dbReference>
<evidence type="ECO:0000259" key="5">
    <source>
        <dbReference type="PROSITE" id="PS50887"/>
    </source>
</evidence>
<evidence type="ECO:0000256" key="4">
    <source>
        <dbReference type="SAM" id="Phobius"/>
    </source>
</evidence>
<dbReference type="EC" id="2.7.7.65" evidence="2"/>
<comment type="caution">
    <text evidence="6">The sequence shown here is derived from an EMBL/GenBank/DDBJ whole genome shotgun (WGS) entry which is preliminary data.</text>
</comment>
<comment type="cofactor">
    <cofactor evidence="1">
        <name>Mg(2+)</name>
        <dbReference type="ChEBI" id="CHEBI:18420"/>
    </cofactor>
</comment>
<dbReference type="InterPro" id="IPR000160">
    <property type="entry name" value="GGDEF_dom"/>
</dbReference>
<evidence type="ECO:0000256" key="3">
    <source>
        <dbReference type="ARBA" id="ARBA00034247"/>
    </source>
</evidence>
<dbReference type="InterPro" id="IPR043128">
    <property type="entry name" value="Rev_trsase/Diguanyl_cyclase"/>
</dbReference>
<comment type="catalytic activity">
    <reaction evidence="3">
        <text>2 GTP = 3',3'-c-di-GMP + 2 diphosphate</text>
        <dbReference type="Rhea" id="RHEA:24898"/>
        <dbReference type="ChEBI" id="CHEBI:33019"/>
        <dbReference type="ChEBI" id="CHEBI:37565"/>
        <dbReference type="ChEBI" id="CHEBI:58805"/>
        <dbReference type="EC" id="2.7.7.65"/>
    </reaction>
</comment>
<dbReference type="FunFam" id="3.30.70.270:FF:000001">
    <property type="entry name" value="Diguanylate cyclase domain protein"/>
    <property type="match status" value="1"/>
</dbReference>
<evidence type="ECO:0000313" key="6">
    <source>
        <dbReference type="EMBL" id="MCM2679757.1"/>
    </source>
</evidence>
<accession>A0AA41W6T5</accession>
<keyword evidence="4" id="KW-0812">Transmembrane</keyword>
<keyword evidence="7" id="KW-1185">Reference proteome</keyword>
<dbReference type="Pfam" id="PF00990">
    <property type="entry name" value="GGDEF"/>
    <property type="match status" value="1"/>
</dbReference>
<dbReference type="SUPFAM" id="SSF55073">
    <property type="entry name" value="Nucleotide cyclase"/>
    <property type="match status" value="1"/>
</dbReference>
<protein>
    <recommendedName>
        <fullName evidence="2">diguanylate cyclase</fullName>
        <ecNumber evidence="2">2.7.7.65</ecNumber>
    </recommendedName>
</protein>
<dbReference type="Gene3D" id="3.30.70.270">
    <property type="match status" value="1"/>
</dbReference>
<keyword evidence="4" id="KW-1133">Transmembrane helix</keyword>
<dbReference type="Proteomes" id="UP001165393">
    <property type="component" value="Unassembled WGS sequence"/>
</dbReference>